<accession>A0A914DTI1</accession>
<protein>
    <submittedName>
        <fullName evidence="3">Uncharacterized protein</fullName>
    </submittedName>
</protein>
<proteinExistence type="predicted"/>
<evidence type="ECO:0000313" key="2">
    <source>
        <dbReference type="Proteomes" id="UP000887540"/>
    </source>
</evidence>
<organism evidence="2 3">
    <name type="scientific">Acrobeloides nanus</name>
    <dbReference type="NCBI Taxonomy" id="290746"/>
    <lineage>
        <taxon>Eukaryota</taxon>
        <taxon>Metazoa</taxon>
        <taxon>Ecdysozoa</taxon>
        <taxon>Nematoda</taxon>
        <taxon>Chromadorea</taxon>
        <taxon>Rhabditida</taxon>
        <taxon>Tylenchina</taxon>
        <taxon>Cephalobomorpha</taxon>
        <taxon>Cephaloboidea</taxon>
        <taxon>Cephalobidae</taxon>
        <taxon>Acrobeloides</taxon>
    </lineage>
</organism>
<keyword evidence="2" id="KW-1185">Reference proteome</keyword>
<feature type="signal peptide" evidence="1">
    <location>
        <begin position="1"/>
        <end position="18"/>
    </location>
</feature>
<name>A0A914DTI1_9BILA</name>
<evidence type="ECO:0000256" key="1">
    <source>
        <dbReference type="SAM" id="SignalP"/>
    </source>
</evidence>
<sequence>MSTLHYLAFLSLVVISLSTNRTCKFGDGNQVDSCANVDYCYKYMINSTIKYGKGCDTDGICNNIGNNKCKCDSTVRDYSSPYINMICCCDSDNCD</sequence>
<feature type="chain" id="PRO_5036972411" evidence="1">
    <location>
        <begin position="19"/>
        <end position="95"/>
    </location>
</feature>
<reference evidence="3" key="1">
    <citation type="submission" date="2022-11" db="UniProtKB">
        <authorList>
            <consortium name="WormBaseParasite"/>
        </authorList>
    </citation>
    <scope>IDENTIFICATION</scope>
</reference>
<keyword evidence="1" id="KW-0732">Signal</keyword>
<evidence type="ECO:0000313" key="3">
    <source>
        <dbReference type="WBParaSite" id="ACRNAN_scaffold3707.g13163.t1"/>
    </source>
</evidence>
<dbReference type="AlphaFoldDB" id="A0A914DTI1"/>
<dbReference type="WBParaSite" id="ACRNAN_scaffold3707.g13163.t1">
    <property type="protein sequence ID" value="ACRNAN_scaffold3707.g13163.t1"/>
    <property type="gene ID" value="ACRNAN_scaffold3707.g13163"/>
</dbReference>
<dbReference type="Proteomes" id="UP000887540">
    <property type="component" value="Unplaced"/>
</dbReference>